<dbReference type="Pfam" id="PF03734">
    <property type="entry name" value="YkuD"/>
    <property type="match status" value="1"/>
</dbReference>
<dbReference type="InterPro" id="IPR002477">
    <property type="entry name" value="Peptidoglycan-bd-like"/>
</dbReference>
<keyword evidence="5 6" id="KW-0961">Cell wall biogenesis/degradation</keyword>
<evidence type="ECO:0000256" key="4">
    <source>
        <dbReference type="ARBA" id="ARBA00022984"/>
    </source>
</evidence>
<evidence type="ECO:0000313" key="10">
    <source>
        <dbReference type="EMBL" id="MEG3615946.1"/>
    </source>
</evidence>
<reference evidence="10" key="1">
    <citation type="journal article" date="2024" name="Antonie Van Leeuwenhoek">
        <title>Isoptericola haloaureus sp. nov., a dimorphic actinobacterium isolated from mangrove sediments of southeast India, implicating biosaline agricultural significance through nitrogen fixation and salt tolerance genes.</title>
        <authorList>
            <person name="Prathaban M."/>
            <person name="Prathiviraj R."/>
            <person name="Ravichandran M."/>
            <person name="Natarajan S.D."/>
            <person name="Sobanaa M."/>
            <person name="Hari Krishna Kumar S."/>
            <person name="Chandrasekar V."/>
            <person name="Selvin J."/>
        </authorList>
    </citation>
    <scope>NUCLEOTIDE SEQUENCE</scope>
    <source>
        <strain evidence="10">MP1014</strain>
    </source>
</reference>
<feature type="compositionally biased region" description="Acidic residues" evidence="7">
    <location>
        <begin position="106"/>
        <end position="115"/>
    </location>
</feature>
<evidence type="ECO:0000313" key="11">
    <source>
        <dbReference type="Proteomes" id="UP001310387"/>
    </source>
</evidence>
<evidence type="ECO:0000256" key="5">
    <source>
        <dbReference type="ARBA" id="ARBA00023316"/>
    </source>
</evidence>
<gene>
    <name evidence="10" type="ORF">V5O49_12490</name>
</gene>
<evidence type="ECO:0000256" key="2">
    <source>
        <dbReference type="ARBA" id="ARBA00022679"/>
    </source>
</evidence>
<keyword evidence="8" id="KW-0732">Signal</keyword>
<organism evidence="10 11">
    <name type="scientific">Isoptericola haloaureus</name>
    <dbReference type="NCBI Taxonomy" id="1542902"/>
    <lineage>
        <taxon>Bacteria</taxon>
        <taxon>Bacillati</taxon>
        <taxon>Actinomycetota</taxon>
        <taxon>Actinomycetes</taxon>
        <taxon>Micrococcales</taxon>
        <taxon>Promicromonosporaceae</taxon>
        <taxon>Isoptericola</taxon>
    </lineage>
</organism>
<feature type="compositionally biased region" description="Low complexity" evidence="7">
    <location>
        <begin position="50"/>
        <end position="62"/>
    </location>
</feature>
<comment type="caution">
    <text evidence="10">The sequence shown here is derived from an EMBL/GenBank/DDBJ whole genome shotgun (WGS) entry which is preliminary data.</text>
</comment>
<feature type="compositionally biased region" description="Pro residues" evidence="7">
    <location>
        <begin position="63"/>
        <end position="74"/>
    </location>
</feature>
<comment type="pathway">
    <text evidence="1 6">Cell wall biogenesis; peptidoglycan biosynthesis.</text>
</comment>
<feature type="compositionally biased region" description="Low complexity" evidence="7">
    <location>
        <begin position="89"/>
        <end position="105"/>
    </location>
</feature>
<accession>A0ABU7Z9A7</accession>
<dbReference type="RefSeq" id="WP_332902491.1">
    <property type="nucleotide sequence ID" value="NZ_JBAGLP010000118.1"/>
</dbReference>
<feature type="region of interest" description="Disordered" evidence="7">
    <location>
        <begin position="28"/>
        <end position="150"/>
    </location>
</feature>
<dbReference type="InterPro" id="IPR036365">
    <property type="entry name" value="PGBD-like_sf"/>
</dbReference>
<keyword evidence="11" id="KW-1185">Reference proteome</keyword>
<feature type="chain" id="PRO_5046984979" evidence="8">
    <location>
        <begin position="33"/>
        <end position="339"/>
    </location>
</feature>
<feature type="active site" description="Nucleophile" evidence="6">
    <location>
        <position position="313"/>
    </location>
</feature>
<keyword evidence="2" id="KW-0808">Transferase</keyword>
<feature type="compositionally biased region" description="Basic and acidic residues" evidence="7">
    <location>
        <begin position="139"/>
        <end position="150"/>
    </location>
</feature>
<evidence type="ECO:0000256" key="1">
    <source>
        <dbReference type="ARBA" id="ARBA00004752"/>
    </source>
</evidence>
<dbReference type="PROSITE" id="PS51257">
    <property type="entry name" value="PROKAR_LIPOPROTEIN"/>
    <property type="match status" value="1"/>
</dbReference>
<dbReference type="PANTHER" id="PTHR30582">
    <property type="entry name" value="L,D-TRANSPEPTIDASE"/>
    <property type="match status" value="1"/>
</dbReference>
<dbReference type="InterPro" id="IPR036366">
    <property type="entry name" value="PGBDSf"/>
</dbReference>
<dbReference type="Proteomes" id="UP001310387">
    <property type="component" value="Unassembled WGS sequence"/>
</dbReference>
<dbReference type="SUPFAM" id="SSF47090">
    <property type="entry name" value="PGBD-like"/>
    <property type="match status" value="1"/>
</dbReference>
<dbReference type="Gene3D" id="1.10.101.10">
    <property type="entry name" value="PGBD-like superfamily/PGBD"/>
    <property type="match status" value="1"/>
</dbReference>
<dbReference type="InterPro" id="IPR005490">
    <property type="entry name" value="LD_TPept_cat_dom"/>
</dbReference>
<evidence type="ECO:0000256" key="3">
    <source>
        <dbReference type="ARBA" id="ARBA00022960"/>
    </source>
</evidence>
<feature type="signal peptide" evidence="8">
    <location>
        <begin position="1"/>
        <end position="32"/>
    </location>
</feature>
<dbReference type="Pfam" id="PF01471">
    <property type="entry name" value="PG_binding_1"/>
    <property type="match status" value="1"/>
</dbReference>
<sequence length="339" mass="35391">MTGPGRPPGRRAAAAAAVVALLLLGACGPATSEPTDTAASTTPTPPSPVADPSAAASVTPSAVPEPDPTVPDPTPSATASPEPEPSPSTTPETSPSPTTEPPGEATEPDAGEDGADGTQDEKTDKKREKKAAKPSPAPEPDHLEVGSRGAEVRELQERLVELGYFLPSVDGVFGPQTQQAVWALQKAAGLYRDAVVGPRTESALDDGVRPRTVSSSGKVVEIDLDRQLLLAVQDGRVVRAFNASSGNGETFEAQGRSYRARTPTGTYSVYMERDYLHESTLELGAMYRPKYFTGGIAVHGSPSIPPVPASHGCIRVSNAAMNWLWDAWGMPKGTTVVVH</sequence>
<dbReference type="EMBL" id="JBAGLP010000118">
    <property type="protein sequence ID" value="MEG3615946.1"/>
    <property type="molecule type" value="Genomic_DNA"/>
</dbReference>
<dbReference type="SUPFAM" id="SSF141523">
    <property type="entry name" value="L,D-transpeptidase catalytic domain-like"/>
    <property type="match status" value="1"/>
</dbReference>
<keyword evidence="4 6" id="KW-0573">Peptidoglycan synthesis</keyword>
<feature type="domain" description="L,D-TPase catalytic" evidence="9">
    <location>
        <begin position="218"/>
        <end position="339"/>
    </location>
</feature>
<evidence type="ECO:0000256" key="7">
    <source>
        <dbReference type="SAM" id="MobiDB-lite"/>
    </source>
</evidence>
<dbReference type="PANTHER" id="PTHR30582:SF2">
    <property type="entry name" value="L,D-TRANSPEPTIDASE YCIB-RELATED"/>
    <property type="match status" value="1"/>
</dbReference>
<keyword evidence="3 6" id="KW-0133">Cell shape</keyword>
<name>A0ABU7Z9A7_9MICO</name>
<dbReference type="PROSITE" id="PS52029">
    <property type="entry name" value="LD_TPASE"/>
    <property type="match status" value="1"/>
</dbReference>
<dbReference type="CDD" id="cd16913">
    <property type="entry name" value="YkuD_like"/>
    <property type="match status" value="1"/>
</dbReference>
<proteinExistence type="predicted"/>
<dbReference type="InterPro" id="IPR050979">
    <property type="entry name" value="LD-transpeptidase"/>
</dbReference>
<dbReference type="InterPro" id="IPR038063">
    <property type="entry name" value="Transpep_catalytic_dom"/>
</dbReference>
<feature type="compositionally biased region" description="Low complexity" evidence="7">
    <location>
        <begin position="28"/>
        <end position="42"/>
    </location>
</feature>
<feature type="active site" description="Proton donor/acceptor" evidence="6">
    <location>
        <position position="299"/>
    </location>
</feature>
<evidence type="ECO:0000256" key="6">
    <source>
        <dbReference type="PROSITE-ProRule" id="PRU01373"/>
    </source>
</evidence>
<reference evidence="10" key="2">
    <citation type="submission" date="2024-02" db="EMBL/GenBank/DDBJ databases">
        <authorList>
            <person name="Prathaban M."/>
            <person name="Mythili R."/>
            <person name="Sharmila Devi N."/>
            <person name="Sobanaa M."/>
            <person name="Prathiviraj R."/>
            <person name="Selvin J."/>
        </authorList>
    </citation>
    <scope>NUCLEOTIDE SEQUENCE</scope>
    <source>
        <strain evidence="10">MP1014</strain>
    </source>
</reference>
<dbReference type="Gene3D" id="2.40.440.10">
    <property type="entry name" value="L,D-transpeptidase catalytic domain-like"/>
    <property type="match status" value="1"/>
</dbReference>
<evidence type="ECO:0000259" key="9">
    <source>
        <dbReference type="PROSITE" id="PS52029"/>
    </source>
</evidence>
<protein>
    <submittedName>
        <fullName evidence="10">L,D-transpeptidase family protein</fullName>
    </submittedName>
</protein>
<evidence type="ECO:0000256" key="8">
    <source>
        <dbReference type="SAM" id="SignalP"/>
    </source>
</evidence>